<comment type="caution">
    <text evidence="2">The sequence shown here is derived from an EMBL/GenBank/DDBJ whole genome shotgun (WGS) entry which is preliminary data.</text>
</comment>
<dbReference type="GO" id="GO:0003824">
    <property type="term" value="F:catalytic activity"/>
    <property type="evidence" value="ECO:0007669"/>
    <property type="project" value="InterPro"/>
</dbReference>
<feature type="domain" description="MOSC" evidence="1">
    <location>
        <begin position="1"/>
        <end position="134"/>
    </location>
</feature>
<accession>A0AAD6NBG3</accession>
<name>A0AAD6NBG3_PENCN</name>
<organism evidence="2 3">
    <name type="scientific">Penicillium canescens</name>
    <dbReference type="NCBI Taxonomy" id="5083"/>
    <lineage>
        <taxon>Eukaryota</taxon>
        <taxon>Fungi</taxon>
        <taxon>Dikarya</taxon>
        <taxon>Ascomycota</taxon>
        <taxon>Pezizomycotina</taxon>
        <taxon>Eurotiomycetes</taxon>
        <taxon>Eurotiomycetidae</taxon>
        <taxon>Eurotiales</taxon>
        <taxon>Aspergillaceae</taxon>
        <taxon>Penicillium</taxon>
    </lineage>
</organism>
<dbReference type="Proteomes" id="UP001219568">
    <property type="component" value="Unassembled WGS sequence"/>
</dbReference>
<dbReference type="EMBL" id="JAQJZL010000002">
    <property type="protein sequence ID" value="KAJ6051000.1"/>
    <property type="molecule type" value="Genomic_DNA"/>
</dbReference>
<evidence type="ECO:0000313" key="3">
    <source>
        <dbReference type="Proteomes" id="UP001219568"/>
    </source>
</evidence>
<dbReference type="GO" id="GO:0030170">
    <property type="term" value="F:pyridoxal phosphate binding"/>
    <property type="evidence" value="ECO:0007669"/>
    <property type="project" value="InterPro"/>
</dbReference>
<gene>
    <name evidence="2" type="ORF">N7460_001534</name>
</gene>
<dbReference type="AlphaFoldDB" id="A0AAD6NBG3"/>
<dbReference type="Pfam" id="PF03473">
    <property type="entry name" value="MOSC"/>
    <property type="match status" value="1"/>
</dbReference>
<protein>
    <recommendedName>
        <fullName evidence="1">MOSC domain-containing protein</fullName>
    </recommendedName>
</protein>
<dbReference type="GO" id="GO:0030151">
    <property type="term" value="F:molybdenum ion binding"/>
    <property type="evidence" value="ECO:0007669"/>
    <property type="project" value="InterPro"/>
</dbReference>
<keyword evidence="3" id="KW-1185">Reference proteome</keyword>
<evidence type="ECO:0000313" key="2">
    <source>
        <dbReference type="EMBL" id="KAJ6051000.1"/>
    </source>
</evidence>
<evidence type="ECO:0000259" key="1">
    <source>
        <dbReference type="PROSITE" id="PS51340"/>
    </source>
</evidence>
<dbReference type="InterPro" id="IPR005302">
    <property type="entry name" value="MoCF_Sase_C"/>
</dbReference>
<proteinExistence type="predicted"/>
<sequence>MSILIVSRSSVNHLNKIIRANSKPTSGVSKAISADLFTSNIVVAKRACQSSIRIRQDQLLLDTIDPCQRCQMLYVDQPTGVRRNEIFAALPKMRKVDGRVQFGRYAVMSTKEGENIRKGPGSRTIIVGDVVLPTEQNH</sequence>
<reference evidence="2" key="2">
    <citation type="submission" date="2023-01" db="EMBL/GenBank/DDBJ databases">
        <authorList>
            <person name="Petersen C."/>
        </authorList>
    </citation>
    <scope>NUCLEOTIDE SEQUENCE</scope>
    <source>
        <strain evidence="2">IBT 15450</strain>
    </source>
</reference>
<reference evidence="2" key="1">
    <citation type="journal article" date="2023" name="IMA Fungus">
        <title>Comparative genomic study of the Penicillium genus elucidates a diverse pangenome and 15 lateral gene transfer events.</title>
        <authorList>
            <person name="Petersen C."/>
            <person name="Sorensen T."/>
            <person name="Nielsen M.R."/>
            <person name="Sondergaard T.E."/>
            <person name="Sorensen J.L."/>
            <person name="Fitzpatrick D.A."/>
            <person name="Frisvad J.C."/>
            <person name="Nielsen K.L."/>
        </authorList>
    </citation>
    <scope>NUCLEOTIDE SEQUENCE</scope>
    <source>
        <strain evidence="2">IBT 15450</strain>
    </source>
</reference>
<dbReference type="PROSITE" id="PS51340">
    <property type="entry name" value="MOSC"/>
    <property type="match status" value="1"/>
</dbReference>